<evidence type="ECO:0000313" key="1">
    <source>
        <dbReference type="EMBL" id="GAH63372.1"/>
    </source>
</evidence>
<protein>
    <recommendedName>
        <fullName evidence="2">Phage portal protein</fullName>
    </recommendedName>
</protein>
<dbReference type="AlphaFoldDB" id="X1H1R4"/>
<organism evidence="1">
    <name type="scientific">marine sediment metagenome</name>
    <dbReference type="NCBI Taxonomy" id="412755"/>
    <lineage>
        <taxon>unclassified sequences</taxon>
        <taxon>metagenomes</taxon>
        <taxon>ecological metagenomes</taxon>
    </lineage>
</organism>
<dbReference type="InterPro" id="IPR006944">
    <property type="entry name" value="Phage/GTA_portal"/>
</dbReference>
<dbReference type="EMBL" id="BARU01033065">
    <property type="protein sequence ID" value="GAH63372.1"/>
    <property type="molecule type" value="Genomic_DNA"/>
</dbReference>
<feature type="non-terminal residue" evidence="1">
    <location>
        <position position="1"/>
    </location>
</feature>
<proteinExistence type="predicted"/>
<evidence type="ECO:0008006" key="2">
    <source>
        <dbReference type="Google" id="ProtNLM"/>
    </source>
</evidence>
<reference evidence="1" key="1">
    <citation type="journal article" date="2014" name="Front. Microbiol.">
        <title>High frequency of phylogenetically diverse reductive dehalogenase-homologous genes in deep subseafloor sedimentary metagenomes.</title>
        <authorList>
            <person name="Kawai M."/>
            <person name="Futagami T."/>
            <person name="Toyoda A."/>
            <person name="Takaki Y."/>
            <person name="Nishi S."/>
            <person name="Hori S."/>
            <person name="Arai W."/>
            <person name="Tsubouchi T."/>
            <person name="Morono Y."/>
            <person name="Uchiyama I."/>
            <person name="Ito T."/>
            <person name="Fujiyama A."/>
            <person name="Inagaki F."/>
            <person name="Takami H."/>
        </authorList>
    </citation>
    <scope>NUCLEOTIDE SEQUENCE</scope>
    <source>
        <strain evidence="1">Expedition CK06-06</strain>
    </source>
</reference>
<dbReference type="NCBIfam" id="TIGR01537">
    <property type="entry name" value="portal_HK97"/>
    <property type="match status" value="1"/>
</dbReference>
<gene>
    <name evidence="1" type="ORF">S03H2_52066</name>
</gene>
<dbReference type="Gene3D" id="1.20.1270.210">
    <property type="match status" value="1"/>
</dbReference>
<dbReference type="InterPro" id="IPR006427">
    <property type="entry name" value="Portal_HK97"/>
</dbReference>
<dbReference type="Pfam" id="PF04860">
    <property type="entry name" value="Phage_portal"/>
    <property type="match status" value="1"/>
</dbReference>
<feature type="non-terminal residue" evidence="1">
    <location>
        <position position="259"/>
    </location>
</feature>
<comment type="caution">
    <text evidence="1">The sequence shown here is derived from an EMBL/GenBank/DDBJ whole genome shotgun (WGS) entry which is preliminary data.</text>
</comment>
<sequence length="259" mass="29155">RLYYEVDKPEGGQANLAPENVLHIKGLGFDGLVGYSPVRYHAEAIGLAQAAQEFAARFFDQGATPSGILEHPGKLSELAQTNLKKSMERKHTGLDQAHRIMILEEDMKWHQMGVPAKEAQLLETRKFSVADIARIFQVPPHMLAEMDKATFSNIEHQGIEFVTQTLFRWMRRWEMEAGEKLFTGAERATHFAEFLVEAFLRGDTLSRYRAYHIGRQGGWLSANDVRERENMNPVDGGDEYLAPLNMAPVGGDGKPDDDV</sequence>
<accession>X1H1R4</accession>
<name>X1H1R4_9ZZZZ</name>